<comment type="subcellular location">
    <subcellularLocation>
        <location evidence="1">Cell inner membrane</location>
        <topology evidence="1">Multi-pass membrane protein</topology>
    </subcellularLocation>
</comment>
<dbReference type="EMBL" id="LBVV01000006">
    <property type="protein sequence ID" value="KKQ94939.1"/>
    <property type="molecule type" value="Genomic_DNA"/>
</dbReference>
<evidence type="ECO:0000313" key="10">
    <source>
        <dbReference type="EMBL" id="KKQ94939.1"/>
    </source>
</evidence>
<keyword evidence="7 8" id="KW-0472">Membrane</keyword>
<dbReference type="Pfam" id="PF00482">
    <property type="entry name" value="T2SSF"/>
    <property type="match status" value="2"/>
</dbReference>
<evidence type="ECO:0000256" key="1">
    <source>
        <dbReference type="ARBA" id="ARBA00004429"/>
    </source>
</evidence>
<feature type="domain" description="Type II secretion system protein GspF" evidence="9">
    <location>
        <begin position="68"/>
        <end position="191"/>
    </location>
</feature>
<evidence type="ECO:0000256" key="8">
    <source>
        <dbReference type="SAM" id="Phobius"/>
    </source>
</evidence>
<dbReference type="FunFam" id="1.20.81.30:FF:000001">
    <property type="entry name" value="Type II secretion system protein F"/>
    <property type="match status" value="2"/>
</dbReference>
<evidence type="ECO:0000256" key="3">
    <source>
        <dbReference type="ARBA" id="ARBA00022475"/>
    </source>
</evidence>
<dbReference type="Gene3D" id="1.20.81.30">
    <property type="entry name" value="Type II secretion system (T2SS), domain F"/>
    <property type="match status" value="2"/>
</dbReference>
<comment type="caution">
    <text evidence="10">The sequence shown here is derived from an EMBL/GenBank/DDBJ whole genome shotgun (WGS) entry which is preliminary data.</text>
</comment>
<organism evidence="10 11">
    <name type="scientific">candidate division CPR2 bacterium GW2011_GWC2_39_10</name>
    <dbReference type="NCBI Taxonomy" id="1618345"/>
    <lineage>
        <taxon>Bacteria</taxon>
        <taxon>Bacteria division CPR2</taxon>
    </lineage>
</organism>
<gene>
    <name evidence="10" type="ORF">UT18_C0006G0037</name>
</gene>
<evidence type="ECO:0000256" key="7">
    <source>
        <dbReference type="ARBA" id="ARBA00023136"/>
    </source>
</evidence>
<dbReference type="STRING" id="1618345.UT18_C0006G0037"/>
<keyword evidence="3" id="KW-1003">Cell membrane</keyword>
<dbReference type="InterPro" id="IPR003004">
    <property type="entry name" value="GspF/PilC"/>
</dbReference>
<accession>A0A0G0P9X3</accession>
<sequence>MEFLYKARDNKGNLKVGSMEAGSEAEVVSILREHGLITTDVGNKSGSMTLENLENRFTPIKQKDKVMFSRELATMINAGLPIVDALETLALQQSNKRFNQIIKVVARDVASGTTFAESLRQFPNLFTDIFVNMIAAGEESGKLDEILLKLADHMEKDYEMAVKTRGAMIYPAFILTALISVMVLLTIFLIPKMKAIFETSGAKLPMLTRVLFGLSDFMIKYKFILLIASVGAIWLFRYFINTTRTGQNFWASFIVKIPVFGGLMRKIYMARFARTATTLLESGLSIVAVLELTSRTIGNIHYEKELMDSLDKVKNGENLSTALRSSEKFPRIVIQMIQVGEKTGALDEVMGKLASFYEKEVDEIVDNFSKLLEPFLIVAMGVAVALVVAGIVVPLYDLTSAVKNQ</sequence>
<dbReference type="InterPro" id="IPR042094">
    <property type="entry name" value="T2SS_GspF_sf"/>
</dbReference>
<name>A0A0G0P9X3_UNCC2</name>
<dbReference type="AlphaFoldDB" id="A0A0G0P9X3"/>
<evidence type="ECO:0000256" key="6">
    <source>
        <dbReference type="ARBA" id="ARBA00022989"/>
    </source>
</evidence>
<dbReference type="PRINTS" id="PR00812">
    <property type="entry name" value="BCTERIALGSPF"/>
</dbReference>
<protein>
    <submittedName>
        <fullName evidence="10">PulF protein</fullName>
    </submittedName>
</protein>
<dbReference type="GO" id="GO:0005886">
    <property type="term" value="C:plasma membrane"/>
    <property type="evidence" value="ECO:0007669"/>
    <property type="project" value="UniProtKB-SubCell"/>
</dbReference>
<evidence type="ECO:0000256" key="2">
    <source>
        <dbReference type="ARBA" id="ARBA00005745"/>
    </source>
</evidence>
<evidence type="ECO:0000256" key="5">
    <source>
        <dbReference type="ARBA" id="ARBA00022692"/>
    </source>
</evidence>
<feature type="transmembrane region" description="Helical" evidence="8">
    <location>
        <begin position="375"/>
        <end position="396"/>
    </location>
</feature>
<keyword evidence="4" id="KW-0997">Cell inner membrane</keyword>
<dbReference type="GO" id="GO:0015628">
    <property type="term" value="P:protein secretion by the type II secretion system"/>
    <property type="evidence" value="ECO:0007669"/>
    <property type="project" value="TreeGrafter"/>
</dbReference>
<dbReference type="PANTHER" id="PTHR30012:SF0">
    <property type="entry name" value="TYPE II SECRETION SYSTEM PROTEIN F-RELATED"/>
    <property type="match status" value="1"/>
</dbReference>
<reference evidence="10 11" key="1">
    <citation type="journal article" date="2015" name="Nature">
        <title>rRNA introns, odd ribosomes, and small enigmatic genomes across a large radiation of phyla.</title>
        <authorList>
            <person name="Brown C.T."/>
            <person name="Hug L.A."/>
            <person name="Thomas B.C."/>
            <person name="Sharon I."/>
            <person name="Castelle C.J."/>
            <person name="Singh A."/>
            <person name="Wilkins M.J."/>
            <person name="Williams K.H."/>
            <person name="Banfield J.F."/>
        </authorList>
    </citation>
    <scope>NUCLEOTIDE SEQUENCE [LARGE SCALE GENOMIC DNA]</scope>
</reference>
<feature type="transmembrane region" description="Helical" evidence="8">
    <location>
        <begin position="223"/>
        <end position="240"/>
    </location>
</feature>
<keyword evidence="6 8" id="KW-1133">Transmembrane helix</keyword>
<evidence type="ECO:0000256" key="4">
    <source>
        <dbReference type="ARBA" id="ARBA00022519"/>
    </source>
</evidence>
<evidence type="ECO:0000313" key="11">
    <source>
        <dbReference type="Proteomes" id="UP000034207"/>
    </source>
</evidence>
<feature type="transmembrane region" description="Helical" evidence="8">
    <location>
        <begin position="168"/>
        <end position="190"/>
    </location>
</feature>
<keyword evidence="5 8" id="KW-0812">Transmembrane</keyword>
<dbReference type="Proteomes" id="UP000034207">
    <property type="component" value="Unassembled WGS sequence"/>
</dbReference>
<proteinExistence type="inferred from homology"/>
<feature type="domain" description="Type II secretion system protein GspF" evidence="9">
    <location>
        <begin position="272"/>
        <end position="394"/>
    </location>
</feature>
<dbReference type="PANTHER" id="PTHR30012">
    <property type="entry name" value="GENERAL SECRETION PATHWAY PROTEIN"/>
    <property type="match status" value="1"/>
</dbReference>
<dbReference type="InterPro" id="IPR018076">
    <property type="entry name" value="T2SS_GspF_dom"/>
</dbReference>
<comment type="similarity">
    <text evidence="2">Belongs to the GSP F family.</text>
</comment>
<evidence type="ECO:0000259" key="9">
    <source>
        <dbReference type="Pfam" id="PF00482"/>
    </source>
</evidence>